<evidence type="ECO:0000313" key="2">
    <source>
        <dbReference type="Proteomes" id="UP000807342"/>
    </source>
</evidence>
<sequence length="279" mass="32555">MPFAAAGHIQTLEETYYTGEMLHLYSLLPPALVMYKWCAYNSPSPLIEIGVRYQKSIEESITLPSTAPDISITLERRLDSSFHNQKYDPVWFGYAEWVDPFKPRNRSVSQEVESYHRFEALQGTKVPRFYGHFVTSPPSQCNRTVNVILMECVHGRDLRNLVPSDHAGMVCDVHKDAVIEAVLNLSWDAYVYGVDLLDLQPRNVILRPPKRGHERQYCNSDECPLRLEADPRDLRMVMVDFENVEFQEPDPRWRRHREWREGMDKSKPIFLANWLKAIM</sequence>
<dbReference type="EMBL" id="MU151088">
    <property type="protein sequence ID" value="KAF9451305.1"/>
    <property type="molecule type" value="Genomic_DNA"/>
</dbReference>
<evidence type="ECO:0000313" key="1">
    <source>
        <dbReference type="EMBL" id="KAF9451305.1"/>
    </source>
</evidence>
<comment type="caution">
    <text evidence="1">The sequence shown here is derived from an EMBL/GenBank/DDBJ whole genome shotgun (WGS) entry which is preliminary data.</text>
</comment>
<dbReference type="OrthoDB" id="3025100at2759"/>
<keyword evidence="2" id="KW-1185">Reference proteome</keyword>
<proteinExistence type="predicted"/>
<accession>A0A9P5XIF2</accession>
<reference evidence="1" key="1">
    <citation type="submission" date="2020-11" db="EMBL/GenBank/DDBJ databases">
        <authorList>
            <consortium name="DOE Joint Genome Institute"/>
            <person name="Ahrendt S."/>
            <person name="Riley R."/>
            <person name="Andreopoulos W."/>
            <person name="Labutti K."/>
            <person name="Pangilinan J."/>
            <person name="Ruiz-Duenas F.J."/>
            <person name="Barrasa J.M."/>
            <person name="Sanchez-Garcia M."/>
            <person name="Camarero S."/>
            <person name="Miyauchi S."/>
            <person name="Serrano A."/>
            <person name="Linde D."/>
            <person name="Babiker R."/>
            <person name="Drula E."/>
            <person name="Ayuso-Fernandez I."/>
            <person name="Pacheco R."/>
            <person name="Padilla G."/>
            <person name="Ferreira P."/>
            <person name="Barriuso J."/>
            <person name="Kellner H."/>
            <person name="Castanera R."/>
            <person name="Alfaro M."/>
            <person name="Ramirez L."/>
            <person name="Pisabarro A.G."/>
            <person name="Kuo A."/>
            <person name="Tritt A."/>
            <person name="Lipzen A."/>
            <person name="He G."/>
            <person name="Yan M."/>
            <person name="Ng V."/>
            <person name="Cullen D."/>
            <person name="Martin F."/>
            <person name="Rosso M.-N."/>
            <person name="Henrissat B."/>
            <person name="Hibbett D."/>
            <person name="Martinez A.T."/>
            <person name="Grigoriev I.V."/>
        </authorList>
    </citation>
    <scope>NUCLEOTIDE SEQUENCE</scope>
    <source>
        <strain evidence="1">MF-IS2</strain>
    </source>
</reference>
<gene>
    <name evidence="1" type="ORF">P691DRAFT_797021</name>
</gene>
<organism evidence="1 2">
    <name type="scientific">Macrolepiota fuliginosa MF-IS2</name>
    <dbReference type="NCBI Taxonomy" id="1400762"/>
    <lineage>
        <taxon>Eukaryota</taxon>
        <taxon>Fungi</taxon>
        <taxon>Dikarya</taxon>
        <taxon>Basidiomycota</taxon>
        <taxon>Agaricomycotina</taxon>
        <taxon>Agaricomycetes</taxon>
        <taxon>Agaricomycetidae</taxon>
        <taxon>Agaricales</taxon>
        <taxon>Agaricineae</taxon>
        <taxon>Agaricaceae</taxon>
        <taxon>Macrolepiota</taxon>
    </lineage>
</organism>
<name>A0A9P5XIF2_9AGAR</name>
<dbReference type="Proteomes" id="UP000807342">
    <property type="component" value="Unassembled WGS sequence"/>
</dbReference>
<evidence type="ECO:0008006" key="3">
    <source>
        <dbReference type="Google" id="ProtNLM"/>
    </source>
</evidence>
<dbReference type="AlphaFoldDB" id="A0A9P5XIF2"/>
<protein>
    <recommendedName>
        <fullName evidence="3">Protein kinase domain-containing protein</fullName>
    </recommendedName>
</protein>